<evidence type="ECO:0000256" key="1">
    <source>
        <dbReference type="ARBA" id="ARBA00004496"/>
    </source>
</evidence>
<dbReference type="InterPro" id="IPR003891">
    <property type="entry name" value="Initiation_fac_eIF4g_MI"/>
</dbReference>
<comment type="caution">
    <text evidence="8">The sequence shown here is derived from an EMBL/GenBank/DDBJ whole genome shotgun (WGS) entry which is preliminary data.</text>
</comment>
<evidence type="ECO:0000259" key="7">
    <source>
        <dbReference type="Pfam" id="PF02847"/>
    </source>
</evidence>
<dbReference type="GO" id="GO:0005737">
    <property type="term" value="C:cytoplasm"/>
    <property type="evidence" value="ECO:0007669"/>
    <property type="project" value="UniProtKB-SubCell"/>
</dbReference>
<evidence type="ECO:0000256" key="2">
    <source>
        <dbReference type="ARBA" id="ARBA00005497"/>
    </source>
</evidence>
<dbReference type="InterPro" id="IPR016024">
    <property type="entry name" value="ARM-type_fold"/>
</dbReference>
<dbReference type="EMBL" id="CAWUPB010001160">
    <property type="protein sequence ID" value="CAK7343402.1"/>
    <property type="molecule type" value="Genomic_DNA"/>
</dbReference>
<keyword evidence="3" id="KW-0963">Cytoplasm</keyword>
<dbReference type="Proteomes" id="UP001314170">
    <property type="component" value="Unassembled WGS sequence"/>
</dbReference>
<dbReference type="PANTHER" id="PTHR12626:SF0">
    <property type="entry name" value="PROGRAMMED CELL DEATH PROTEIN 4"/>
    <property type="match status" value="1"/>
</dbReference>
<accession>A0AAV1S3X6</accession>
<evidence type="ECO:0000256" key="6">
    <source>
        <dbReference type="ARBA" id="ARBA00023242"/>
    </source>
</evidence>
<keyword evidence="9" id="KW-1185">Reference proteome</keyword>
<dbReference type="AlphaFoldDB" id="A0AAV1S3X6"/>
<keyword evidence="6" id="KW-0539">Nucleus</keyword>
<reference evidence="8 9" key="1">
    <citation type="submission" date="2024-01" db="EMBL/GenBank/DDBJ databases">
        <authorList>
            <person name="Waweru B."/>
        </authorList>
    </citation>
    <scope>NUCLEOTIDE SEQUENCE [LARGE SCALE GENOMIC DNA]</scope>
</reference>
<dbReference type="GO" id="GO:0006417">
    <property type="term" value="P:regulation of translation"/>
    <property type="evidence" value="ECO:0007669"/>
    <property type="project" value="UniProtKB-KW"/>
</dbReference>
<name>A0AAV1S3X6_9ROSI</name>
<evidence type="ECO:0000256" key="4">
    <source>
        <dbReference type="ARBA" id="ARBA00022737"/>
    </source>
</evidence>
<dbReference type="GO" id="GO:0045892">
    <property type="term" value="P:negative regulation of DNA-templated transcription"/>
    <property type="evidence" value="ECO:0007669"/>
    <property type="project" value="InterPro"/>
</dbReference>
<feature type="domain" description="MI" evidence="7">
    <location>
        <begin position="3"/>
        <end position="57"/>
    </location>
</feature>
<dbReference type="Gene3D" id="1.25.40.180">
    <property type="match status" value="1"/>
</dbReference>
<dbReference type="SUPFAM" id="SSF48371">
    <property type="entry name" value="ARM repeat"/>
    <property type="match status" value="1"/>
</dbReference>
<dbReference type="InterPro" id="IPR039778">
    <property type="entry name" value="PDCD4"/>
</dbReference>
<keyword evidence="5" id="KW-0810">Translation regulation</keyword>
<dbReference type="Pfam" id="PF02847">
    <property type="entry name" value="MA3"/>
    <property type="match status" value="1"/>
</dbReference>
<evidence type="ECO:0000256" key="3">
    <source>
        <dbReference type="ARBA" id="ARBA00022490"/>
    </source>
</evidence>
<comment type="similarity">
    <text evidence="2">Belongs to the PDCD4 family.</text>
</comment>
<evidence type="ECO:0000256" key="5">
    <source>
        <dbReference type="ARBA" id="ARBA00022845"/>
    </source>
</evidence>
<protein>
    <recommendedName>
        <fullName evidence="7">MI domain-containing protein</fullName>
    </recommendedName>
</protein>
<sequence>MHLEKKNDELLYLLKVCFNEGLIITNEMTKGFTRIRDGMDDPALDIPNDEKKFDFYVMYARKKGRQLASFGSSIANGSLNVMATTREEKHISF</sequence>
<dbReference type="PANTHER" id="PTHR12626">
    <property type="entry name" value="PROGRAMMED CELL DEATH 4"/>
    <property type="match status" value="1"/>
</dbReference>
<organism evidence="8 9">
    <name type="scientific">Dovyalis caffra</name>
    <dbReference type="NCBI Taxonomy" id="77055"/>
    <lineage>
        <taxon>Eukaryota</taxon>
        <taxon>Viridiplantae</taxon>
        <taxon>Streptophyta</taxon>
        <taxon>Embryophyta</taxon>
        <taxon>Tracheophyta</taxon>
        <taxon>Spermatophyta</taxon>
        <taxon>Magnoliopsida</taxon>
        <taxon>eudicotyledons</taxon>
        <taxon>Gunneridae</taxon>
        <taxon>Pentapetalae</taxon>
        <taxon>rosids</taxon>
        <taxon>fabids</taxon>
        <taxon>Malpighiales</taxon>
        <taxon>Salicaceae</taxon>
        <taxon>Flacourtieae</taxon>
        <taxon>Dovyalis</taxon>
    </lineage>
</organism>
<keyword evidence="4" id="KW-0677">Repeat</keyword>
<gene>
    <name evidence="8" type="ORF">DCAF_LOCUS17290</name>
</gene>
<evidence type="ECO:0000313" key="9">
    <source>
        <dbReference type="Proteomes" id="UP001314170"/>
    </source>
</evidence>
<evidence type="ECO:0000313" key="8">
    <source>
        <dbReference type="EMBL" id="CAK7343402.1"/>
    </source>
</evidence>
<comment type="subcellular location">
    <subcellularLocation>
        <location evidence="1">Cytoplasm</location>
    </subcellularLocation>
</comment>
<proteinExistence type="inferred from homology"/>